<reference evidence="1 2" key="1">
    <citation type="submission" date="2015-04" db="EMBL/GenBank/DDBJ databases">
        <title>Whole genome shotgun sequence of Flavihumibacter petaseus NBRC 106054.</title>
        <authorList>
            <person name="Miyazawa S."/>
            <person name="Hosoyama A."/>
            <person name="Hashimoto M."/>
            <person name="Noguchi M."/>
            <person name="Tsuchikane K."/>
            <person name="Ohji S."/>
            <person name="Yamazoe A."/>
            <person name="Ichikawa N."/>
            <person name="Kimura A."/>
            <person name="Fujita N."/>
        </authorList>
    </citation>
    <scope>NUCLEOTIDE SEQUENCE [LARGE SCALE GENOMIC DNA]</scope>
    <source>
        <strain evidence="1 2">NBRC 106054</strain>
    </source>
</reference>
<keyword evidence="2" id="KW-1185">Reference proteome</keyword>
<keyword evidence="1" id="KW-0489">Methyltransferase</keyword>
<dbReference type="GO" id="GO:0032259">
    <property type="term" value="P:methylation"/>
    <property type="evidence" value="ECO:0007669"/>
    <property type="project" value="UniProtKB-KW"/>
</dbReference>
<dbReference type="PANTHER" id="PTHR43861">
    <property type="entry name" value="TRANS-ACONITATE 2-METHYLTRANSFERASE-RELATED"/>
    <property type="match status" value="1"/>
</dbReference>
<evidence type="ECO:0000313" key="1">
    <source>
        <dbReference type="EMBL" id="GAO44285.1"/>
    </source>
</evidence>
<sequence>MSVIHRNACPVCGASSIQPVLEAIDRSVSRKVFSIWECGVCSLRFTQDIPDQFTIGQYYQTENYISHSDTRTGVVNRLYHQVRKITLQSKRKLIERECRRKTGTLLDIGAGTGAFANVMKSAGWSVTGLEPDPGARAVAEANYGIRLEVPDKLYQLEPAGFDAITLWHVLEHVHDLQAYMGRFKTLLKPGGRLFLALPNWQSADAAHYGSDWAAYDVPRHLYHFSPAAVKQLLQRNGFRLNRMQPMWFDPFYIAMLSEKYQHGKTRYFPAAWNGMISDVAAWKSPEKASSVIYICSL</sequence>
<name>A0A0E9N4J1_9BACT</name>
<dbReference type="Proteomes" id="UP000033121">
    <property type="component" value="Unassembled WGS sequence"/>
</dbReference>
<dbReference type="Gene3D" id="3.40.50.150">
    <property type="entry name" value="Vaccinia Virus protein VP39"/>
    <property type="match status" value="1"/>
</dbReference>
<evidence type="ECO:0000313" key="2">
    <source>
        <dbReference type="Proteomes" id="UP000033121"/>
    </source>
</evidence>
<dbReference type="AlphaFoldDB" id="A0A0E9N4J1"/>
<comment type="caution">
    <text evidence="1">The sequence shown here is derived from an EMBL/GenBank/DDBJ whole genome shotgun (WGS) entry which is preliminary data.</text>
</comment>
<dbReference type="PANTHER" id="PTHR43861:SF6">
    <property type="entry name" value="METHYLTRANSFERASE TYPE 11"/>
    <property type="match status" value="1"/>
</dbReference>
<accession>A0A0E9N4J1</accession>
<dbReference type="RefSeq" id="WP_046370232.1">
    <property type="nucleotide sequence ID" value="NZ_BBWV01000003.1"/>
</dbReference>
<gene>
    <name evidence="1" type="ORF">FPE01S_03_03230</name>
</gene>
<organism evidence="1 2">
    <name type="scientific">Flavihumibacter petaseus NBRC 106054</name>
    <dbReference type="NCBI Taxonomy" id="1220578"/>
    <lineage>
        <taxon>Bacteria</taxon>
        <taxon>Pseudomonadati</taxon>
        <taxon>Bacteroidota</taxon>
        <taxon>Chitinophagia</taxon>
        <taxon>Chitinophagales</taxon>
        <taxon>Chitinophagaceae</taxon>
        <taxon>Flavihumibacter</taxon>
    </lineage>
</organism>
<dbReference type="CDD" id="cd02440">
    <property type="entry name" value="AdoMet_MTases"/>
    <property type="match status" value="1"/>
</dbReference>
<proteinExistence type="predicted"/>
<dbReference type="SUPFAM" id="SSF53335">
    <property type="entry name" value="S-adenosyl-L-methionine-dependent methyltransferases"/>
    <property type="match status" value="1"/>
</dbReference>
<dbReference type="EMBL" id="BBWV01000003">
    <property type="protein sequence ID" value="GAO44285.1"/>
    <property type="molecule type" value="Genomic_DNA"/>
</dbReference>
<dbReference type="STRING" id="1220578.FPE01S_03_03230"/>
<dbReference type="GO" id="GO:0008168">
    <property type="term" value="F:methyltransferase activity"/>
    <property type="evidence" value="ECO:0007669"/>
    <property type="project" value="UniProtKB-KW"/>
</dbReference>
<keyword evidence="1" id="KW-0808">Transferase</keyword>
<dbReference type="OrthoDB" id="2370471at2"/>
<dbReference type="InterPro" id="IPR029063">
    <property type="entry name" value="SAM-dependent_MTases_sf"/>
</dbReference>
<dbReference type="Pfam" id="PF13489">
    <property type="entry name" value="Methyltransf_23"/>
    <property type="match status" value="1"/>
</dbReference>
<protein>
    <submittedName>
        <fullName evidence="1">Putative methyltransferase</fullName>
    </submittedName>
</protein>